<name>A0ABP3RPL3_9CAUL</name>
<feature type="compositionally biased region" description="Basic and acidic residues" evidence="1">
    <location>
        <begin position="35"/>
        <end position="47"/>
    </location>
</feature>
<sequence>MTDATNSPDPVPVEDDDTAWPDPVGPEGDDEVLEKDEADRKIDRLIGEEASALPTPD</sequence>
<organism evidence="2 3">
    <name type="scientific">Brevundimonas kwangchunensis</name>
    <dbReference type="NCBI Taxonomy" id="322163"/>
    <lineage>
        <taxon>Bacteria</taxon>
        <taxon>Pseudomonadati</taxon>
        <taxon>Pseudomonadota</taxon>
        <taxon>Alphaproteobacteria</taxon>
        <taxon>Caulobacterales</taxon>
        <taxon>Caulobacteraceae</taxon>
        <taxon>Brevundimonas</taxon>
    </lineage>
</organism>
<feature type="region of interest" description="Disordered" evidence="1">
    <location>
        <begin position="1"/>
        <end position="57"/>
    </location>
</feature>
<keyword evidence="3" id="KW-1185">Reference proteome</keyword>
<evidence type="ECO:0000256" key="1">
    <source>
        <dbReference type="SAM" id="MobiDB-lite"/>
    </source>
</evidence>
<dbReference type="Proteomes" id="UP001501352">
    <property type="component" value="Unassembled WGS sequence"/>
</dbReference>
<dbReference type="EMBL" id="BAAAGA010000001">
    <property type="protein sequence ID" value="GAA0614286.1"/>
    <property type="molecule type" value="Genomic_DNA"/>
</dbReference>
<protein>
    <submittedName>
        <fullName evidence="2">Uncharacterized protein</fullName>
    </submittedName>
</protein>
<evidence type="ECO:0000313" key="3">
    <source>
        <dbReference type="Proteomes" id="UP001501352"/>
    </source>
</evidence>
<comment type="caution">
    <text evidence="2">The sequence shown here is derived from an EMBL/GenBank/DDBJ whole genome shotgun (WGS) entry which is preliminary data.</text>
</comment>
<proteinExistence type="predicted"/>
<dbReference type="RefSeq" id="WP_343790322.1">
    <property type="nucleotide sequence ID" value="NZ_BAAAGA010000001.1"/>
</dbReference>
<gene>
    <name evidence="2" type="ORF">GCM10009422_06580</name>
</gene>
<accession>A0ABP3RPL3</accession>
<reference evidence="3" key="1">
    <citation type="journal article" date="2019" name="Int. J. Syst. Evol. Microbiol.">
        <title>The Global Catalogue of Microorganisms (GCM) 10K type strain sequencing project: providing services to taxonomists for standard genome sequencing and annotation.</title>
        <authorList>
            <consortium name="The Broad Institute Genomics Platform"/>
            <consortium name="The Broad Institute Genome Sequencing Center for Infectious Disease"/>
            <person name="Wu L."/>
            <person name="Ma J."/>
        </authorList>
    </citation>
    <scope>NUCLEOTIDE SEQUENCE [LARGE SCALE GENOMIC DNA]</scope>
    <source>
        <strain evidence="3">JCM 12928</strain>
    </source>
</reference>
<evidence type="ECO:0000313" key="2">
    <source>
        <dbReference type="EMBL" id="GAA0614286.1"/>
    </source>
</evidence>